<dbReference type="Pfam" id="PF04675">
    <property type="entry name" value="DNA_ligase_A_N"/>
    <property type="match status" value="1"/>
</dbReference>
<sequence length="114" mass="13051">MGDSTIKFNVVCDMLEAVSKARKLTVKRKHLRTFFDHVYTDPKCYSILRLLLPNLDKERPAYGFKESVLAKCISDALGLAKDSPDARRLLDWKRGPSESAGLRQVKAERKRQRS</sequence>
<dbReference type="GO" id="GO:0032807">
    <property type="term" value="C:DNA ligase IV complex"/>
    <property type="evidence" value="ECO:0007669"/>
    <property type="project" value="TreeGrafter"/>
</dbReference>
<dbReference type="AlphaFoldDB" id="A0A9D4VD28"/>
<accession>A0A9D4VD28</accession>
<dbReference type="Gene3D" id="1.10.3260.10">
    <property type="entry name" value="DNA ligase, ATP-dependent, N-terminal domain"/>
    <property type="match status" value="1"/>
</dbReference>
<dbReference type="EMBL" id="JABFUD020000001">
    <property type="protein sequence ID" value="KAI5085006.1"/>
    <property type="molecule type" value="Genomic_DNA"/>
</dbReference>
<dbReference type="EMBL" id="JABFUD020000001">
    <property type="protein sequence ID" value="KAI5084300.1"/>
    <property type="molecule type" value="Genomic_DNA"/>
</dbReference>
<organism evidence="3 5">
    <name type="scientific">Adiantum capillus-veneris</name>
    <name type="common">Maidenhair fern</name>
    <dbReference type="NCBI Taxonomy" id="13818"/>
    <lineage>
        <taxon>Eukaryota</taxon>
        <taxon>Viridiplantae</taxon>
        <taxon>Streptophyta</taxon>
        <taxon>Embryophyta</taxon>
        <taxon>Tracheophyta</taxon>
        <taxon>Polypodiopsida</taxon>
        <taxon>Polypodiidae</taxon>
        <taxon>Polypodiales</taxon>
        <taxon>Pteridineae</taxon>
        <taxon>Pteridaceae</taxon>
        <taxon>Vittarioideae</taxon>
        <taxon>Adiantum</taxon>
    </lineage>
</organism>
<keyword evidence="5" id="KW-1185">Reference proteome</keyword>
<dbReference type="PANTHER" id="PTHR45997:SF1">
    <property type="entry name" value="DNA LIGASE 4"/>
    <property type="match status" value="1"/>
</dbReference>
<feature type="domain" description="DNA ligase ATP-dependent N-terminal" evidence="2">
    <location>
        <begin position="8"/>
        <end position="86"/>
    </location>
</feature>
<name>A0A9D4VD28_ADICA</name>
<evidence type="ECO:0000313" key="4">
    <source>
        <dbReference type="EMBL" id="KAI5085006.1"/>
    </source>
</evidence>
<keyword evidence="1" id="KW-0436">Ligase</keyword>
<dbReference type="OrthoDB" id="1699959at2759"/>
<dbReference type="InterPro" id="IPR029710">
    <property type="entry name" value="LIG4"/>
</dbReference>
<gene>
    <name evidence="3" type="ORF">GOP47_0000469</name>
    <name evidence="4" type="ORF">GOP47_0001175</name>
</gene>
<evidence type="ECO:0000313" key="5">
    <source>
        <dbReference type="Proteomes" id="UP000886520"/>
    </source>
</evidence>
<dbReference type="InterPro" id="IPR036599">
    <property type="entry name" value="DNA_ligase_N_sf"/>
</dbReference>
<protein>
    <recommendedName>
        <fullName evidence="2">DNA ligase ATP-dependent N-terminal domain-containing protein</fullName>
    </recommendedName>
</protein>
<dbReference type="GO" id="GO:0005524">
    <property type="term" value="F:ATP binding"/>
    <property type="evidence" value="ECO:0007669"/>
    <property type="project" value="InterPro"/>
</dbReference>
<evidence type="ECO:0000259" key="2">
    <source>
        <dbReference type="Pfam" id="PF04675"/>
    </source>
</evidence>
<dbReference type="InterPro" id="IPR012308">
    <property type="entry name" value="DNA_ligase_ATP-dep_N"/>
</dbReference>
<dbReference type="GO" id="GO:0006303">
    <property type="term" value="P:double-strand break repair via nonhomologous end joining"/>
    <property type="evidence" value="ECO:0007669"/>
    <property type="project" value="TreeGrafter"/>
</dbReference>
<dbReference type="GO" id="GO:0006310">
    <property type="term" value="P:DNA recombination"/>
    <property type="evidence" value="ECO:0007669"/>
    <property type="project" value="InterPro"/>
</dbReference>
<evidence type="ECO:0000256" key="1">
    <source>
        <dbReference type="ARBA" id="ARBA00022598"/>
    </source>
</evidence>
<comment type="caution">
    <text evidence="3">The sequence shown here is derived from an EMBL/GenBank/DDBJ whole genome shotgun (WGS) entry which is preliminary data.</text>
</comment>
<dbReference type="PANTHER" id="PTHR45997">
    <property type="entry name" value="DNA LIGASE 4"/>
    <property type="match status" value="1"/>
</dbReference>
<reference evidence="3" key="1">
    <citation type="submission" date="2021-01" db="EMBL/GenBank/DDBJ databases">
        <title>Adiantum capillus-veneris genome.</title>
        <authorList>
            <person name="Fang Y."/>
            <person name="Liao Q."/>
        </authorList>
    </citation>
    <scope>NUCLEOTIDE SEQUENCE</scope>
    <source>
        <strain evidence="3">H3</strain>
        <tissue evidence="3">Leaf</tissue>
    </source>
</reference>
<proteinExistence type="predicted"/>
<dbReference type="Proteomes" id="UP000886520">
    <property type="component" value="Chromosome 1"/>
</dbReference>
<dbReference type="GO" id="GO:0006297">
    <property type="term" value="P:nucleotide-excision repair, DNA gap filling"/>
    <property type="evidence" value="ECO:0007669"/>
    <property type="project" value="TreeGrafter"/>
</dbReference>
<dbReference type="GO" id="GO:0003910">
    <property type="term" value="F:DNA ligase (ATP) activity"/>
    <property type="evidence" value="ECO:0007669"/>
    <property type="project" value="InterPro"/>
</dbReference>
<evidence type="ECO:0000313" key="3">
    <source>
        <dbReference type="EMBL" id="KAI5084300.1"/>
    </source>
</evidence>
<dbReference type="GO" id="GO:0003677">
    <property type="term" value="F:DNA binding"/>
    <property type="evidence" value="ECO:0007669"/>
    <property type="project" value="InterPro"/>
</dbReference>